<evidence type="ECO:0000256" key="7">
    <source>
        <dbReference type="ARBA" id="ARBA00022989"/>
    </source>
</evidence>
<name>A0A9X3FQP7_9LACT</name>
<dbReference type="Pfam" id="PF03812">
    <property type="entry name" value="KdgT"/>
    <property type="match status" value="1"/>
</dbReference>
<feature type="transmembrane region" description="Helical" evidence="9">
    <location>
        <begin position="188"/>
        <end position="207"/>
    </location>
</feature>
<comment type="similarity">
    <text evidence="1">Belongs to the KdgT transporter family.</text>
</comment>
<evidence type="ECO:0000256" key="6">
    <source>
        <dbReference type="ARBA" id="ARBA00022847"/>
    </source>
</evidence>
<evidence type="ECO:0000313" key="10">
    <source>
        <dbReference type="EMBL" id="MCZ0726099.1"/>
    </source>
</evidence>
<keyword evidence="6" id="KW-0769">Symport</keyword>
<keyword evidence="7 9" id="KW-1133">Transmembrane helix</keyword>
<protein>
    <submittedName>
        <fullName evidence="10">2-keto-3-deoxygluconate permease</fullName>
    </submittedName>
</protein>
<keyword evidence="2" id="KW-0813">Transport</keyword>
<feature type="transmembrane region" description="Helical" evidence="9">
    <location>
        <begin position="276"/>
        <end position="299"/>
    </location>
</feature>
<dbReference type="GO" id="GO:0016020">
    <property type="term" value="C:membrane"/>
    <property type="evidence" value="ECO:0007669"/>
    <property type="project" value="InterPro"/>
</dbReference>
<feature type="transmembrane region" description="Helical" evidence="9">
    <location>
        <begin position="213"/>
        <end position="235"/>
    </location>
</feature>
<organism evidence="10 11">
    <name type="scientific">Aerococcus kribbianus</name>
    <dbReference type="NCBI Taxonomy" id="2999064"/>
    <lineage>
        <taxon>Bacteria</taxon>
        <taxon>Bacillati</taxon>
        <taxon>Bacillota</taxon>
        <taxon>Bacilli</taxon>
        <taxon>Lactobacillales</taxon>
        <taxon>Aerococcaceae</taxon>
        <taxon>Aerococcus</taxon>
    </lineage>
</organism>
<evidence type="ECO:0000256" key="5">
    <source>
        <dbReference type="ARBA" id="ARBA00022692"/>
    </source>
</evidence>
<proteinExistence type="inferred from homology"/>
<evidence type="ECO:0000256" key="2">
    <source>
        <dbReference type="ARBA" id="ARBA00022448"/>
    </source>
</evidence>
<feature type="transmembrane region" description="Helical" evidence="9">
    <location>
        <begin position="160"/>
        <end position="181"/>
    </location>
</feature>
<keyword evidence="11" id="KW-1185">Reference proteome</keyword>
<evidence type="ECO:0000256" key="8">
    <source>
        <dbReference type="ARBA" id="ARBA00023136"/>
    </source>
</evidence>
<sequence>MKKYLNFPGSNFLIPMFLTAIIYTFVPDVLTLGYPFSGLFTQDATFFIISTLLIVSGIQTDLRKLPKLMTSIGTVIVIKIMLVLLVTQLWIVLFPISGVFQITALSIVSVLMSCNPGMYLVLIGEDITSIEKSGFSLVNLLMLPVLPLILISVGQSKVDILIPILTSLLPFLIGIVIGELFPKSRNMFAPLSMLLIPFLAVTFGARINLLNSFHSIGSGIILLILFYLVLVFPLSKIDDILNDNGGRVSLSMHSVAAFSMSIPPFIATYIPEWQPYVSQSVTQIAFVVIISSFLTPFIYKKLITKNN</sequence>
<dbReference type="GO" id="GO:0015649">
    <property type="term" value="F:2-keto-3-deoxygluconate:proton symporter activity"/>
    <property type="evidence" value="ECO:0007669"/>
    <property type="project" value="InterPro"/>
</dbReference>
<dbReference type="Proteomes" id="UP001146670">
    <property type="component" value="Unassembled WGS sequence"/>
</dbReference>
<keyword evidence="4" id="KW-0762">Sugar transport</keyword>
<evidence type="ECO:0000256" key="1">
    <source>
        <dbReference type="ARBA" id="ARBA00006430"/>
    </source>
</evidence>
<feature type="transmembrane region" description="Helical" evidence="9">
    <location>
        <begin position="40"/>
        <end position="58"/>
    </location>
</feature>
<feature type="transmembrane region" description="Helical" evidence="9">
    <location>
        <begin position="247"/>
        <end position="270"/>
    </location>
</feature>
<evidence type="ECO:0000256" key="3">
    <source>
        <dbReference type="ARBA" id="ARBA00022475"/>
    </source>
</evidence>
<reference evidence="10" key="1">
    <citation type="submission" date="2022-12" db="EMBL/GenBank/DDBJ databases">
        <title>Description and comparative metabolic analysis of Aerococcus sp. nov., isolated from the feces of a pig.</title>
        <authorList>
            <person name="Chang Y.-H."/>
        </authorList>
    </citation>
    <scope>NUCLEOTIDE SEQUENCE</scope>
    <source>
        <strain evidence="10">YH-aer222</strain>
    </source>
</reference>
<keyword evidence="5 9" id="KW-0812">Transmembrane</keyword>
<dbReference type="AlphaFoldDB" id="A0A9X3FQP7"/>
<keyword evidence="3" id="KW-1003">Cell membrane</keyword>
<feature type="transmembrane region" description="Helical" evidence="9">
    <location>
        <begin position="134"/>
        <end position="154"/>
    </location>
</feature>
<feature type="transmembrane region" description="Helical" evidence="9">
    <location>
        <begin position="99"/>
        <end position="122"/>
    </location>
</feature>
<comment type="caution">
    <text evidence="10">The sequence shown here is derived from an EMBL/GenBank/DDBJ whole genome shotgun (WGS) entry which is preliminary data.</text>
</comment>
<feature type="transmembrane region" description="Helical" evidence="9">
    <location>
        <begin position="70"/>
        <end position="93"/>
    </location>
</feature>
<keyword evidence="8 9" id="KW-0472">Membrane</keyword>
<dbReference type="RefSeq" id="WP_268752427.1">
    <property type="nucleotide sequence ID" value="NZ_JAPRFQ010000002.1"/>
</dbReference>
<dbReference type="InterPro" id="IPR004684">
    <property type="entry name" value="2keto-3dGluconate_permease"/>
</dbReference>
<accession>A0A9X3FQP7</accession>
<dbReference type="EMBL" id="JAPRFR010000002">
    <property type="protein sequence ID" value="MCZ0726099.1"/>
    <property type="molecule type" value="Genomic_DNA"/>
</dbReference>
<evidence type="ECO:0000256" key="4">
    <source>
        <dbReference type="ARBA" id="ARBA00022597"/>
    </source>
</evidence>
<evidence type="ECO:0000313" key="11">
    <source>
        <dbReference type="Proteomes" id="UP001146670"/>
    </source>
</evidence>
<gene>
    <name evidence="10" type="ORF">OW157_05870</name>
</gene>
<feature type="transmembrane region" description="Helical" evidence="9">
    <location>
        <begin position="12"/>
        <end position="34"/>
    </location>
</feature>
<evidence type="ECO:0000256" key="9">
    <source>
        <dbReference type="SAM" id="Phobius"/>
    </source>
</evidence>